<dbReference type="AlphaFoldDB" id="A0A2K9HI74"/>
<evidence type="ECO:0000313" key="3">
    <source>
        <dbReference type="Proteomes" id="UP000234653"/>
    </source>
</evidence>
<dbReference type="EMBL" id="CP018867">
    <property type="protein sequence ID" value="AUI72239.1"/>
    <property type="molecule type" value="Genomic_DNA"/>
</dbReference>
<feature type="transmembrane region" description="Helical" evidence="1">
    <location>
        <begin position="12"/>
        <end position="30"/>
    </location>
</feature>
<organism evidence="2 3">
    <name type="scientific">Companilactobacillus alimentarius DSM 20249</name>
    <dbReference type="NCBI Taxonomy" id="1423720"/>
    <lineage>
        <taxon>Bacteria</taxon>
        <taxon>Bacillati</taxon>
        <taxon>Bacillota</taxon>
        <taxon>Bacilli</taxon>
        <taxon>Lactobacillales</taxon>
        <taxon>Lactobacillaceae</taxon>
        <taxon>Companilactobacillus</taxon>
    </lineage>
</organism>
<sequence>MIKFGKKINYRPLLISLGISLFVGLIFLMISKLVGLIAFLGVFAIIFGFYYLRSLPIIFNYWEASEDYIQYSDLKKISKRLKAMLVPFPTNLRRIGFTSISTVTIAGDLVAPKNIPTAIPYSGYLAVISPSLSMVNNPVDITFNLNDGTSVTLSVARDLIYQRKSTLKKLDQLFQQFEDNGIKINNQTNHELKLI</sequence>
<dbReference type="Proteomes" id="UP000234653">
    <property type="component" value="Chromosome"/>
</dbReference>
<protein>
    <submittedName>
        <fullName evidence="2">Uncharacterized protein</fullName>
    </submittedName>
</protein>
<evidence type="ECO:0000313" key="2">
    <source>
        <dbReference type="EMBL" id="AUI72239.1"/>
    </source>
</evidence>
<accession>A0A2K9HI74</accession>
<evidence type="ECO:0000256" key="1">
    <source>
        <dbReference type="SAM" id="Phobius"/>
    </source>
</evidence>
<keyword evidence="3" id="KW-1185">Reference proteome</keyword>
<feature type="transmembrane region" description="Helical" evidence="1">
    <location>
        <begin position="36"/>
        <end position="52"/>
    </location>
</feature>
<dbReference type="STRING" id="1423720.FC67_GL000293"/>
<keyword evidence="1" id="KW-1133">Transmembrane helix</keyword>
<dbReference type="KEGG" id="lali:LA20249_08615"/>
<keyword evidence="1" id="KW-0812">Transmembrane</keyword>
<gene>
    <name evidence="2" type="ORF">LA20249_08615</name>
</gene>
<keyword evidence="1" id="KW-0472">Membrane</keyword>
<reference evidence="2 3" key="1">
    <citation type="submission" date="2016-12" db="EMBL/GenBank/DDBJ databases">
        <title>The whole genome sequencing and assembly of Lactobacillus alimentarius DSM 20249T strain.</title>
        <authorList>
            <person name="Lee Y.-J."/>
            <person name="Yi H."/>
            <person name="Bahn Y.-S."/>
            <person name="Kim J.F."/>
            <person name="Lee D.-W."/>
        </authorList>
    </citation>
    <scope>NUCLEOTIDE SEQUENCE [LARGE SCALE GENOMIC DNA]</scope>
    <source>
        <strain evidence="2 3">DSM 20249</strain>
    </source>
</reference>
<name>A0A2K9HI74_9LACO</name>
<proteinExistence type="predicted"/>